<dbReference type="GO" id="GO:0006352">
    <property type="term" value="P:DNA-templated transcription initiation"/>
    <property type="evidence" value="ECO:0007669"/>
    <property type="project" value="InterPro"/>
</dbReference>
<dbReference type="PANTHER" id="PTHR43133:SF8">
    <property type="entry name" value="RNA POLYMERASE SIGMA FACTOR HI_1459-RELATED"/>
    <property type="match status" value="1"/>
</dbReference>
<dbReference type="GO" id="GO:0016987">
    <property type="term" value="F:sigma factor activity"/>
    <property type="evidence" value="ECO:0007669"/>
    <property type="project" value="UniProtKB-KW"/>
</dbReference>
<dbReference type="Pfam" id="PF04542">
    <property type="entry name" value="Sigma70_r2"/>
    <property type="match status" value="1"/>
</dbReference>
<evidence type="ECO:0000259" key="5">
    <source>
        <dbReference type="Pfam" id="PF04542"/>
    </source>
</evidence>
<dbReference type="SUPFAM" id="SSF88946">
    <property type="entry name" value="Sigma2 domain of RNA polymerase sigma factors"/>
    <property type="match status" value="1"/>
</dbReference>
<evidence type="ECO:0000313" key="7">
    <source>
        <dbReference type="Proteomes" id="UP000234857"/>
    </source>
</evidence>
<dbReference type="AlphaFoldDB" id="A0A2N5ZNB9"/>
<evidence type="ECO:0000256" key="3">
    <source>
        <dbReference type="ARBA" id="ARBA00023125"/>
    </source>
</evidence>
<dbReference type="Proteomes" id="UP000234857">
    <property type="component" value="Unassembled WGS sequence"/>
</dbReference>
<dbReference type="Gene3D" id="1.10.1740.10">
    <property type="match status" value="1"/>
</dbReference>
<dbReference type="InterPro" id="IPR013325">
    <property type="entry name" value="RNA_pol_sigma_r2"/>
</dbReference>
<keyword evidence="4" id="KW-0804">Transcription</keyword>
<dbReference type="GO" id="GO:0003677">
    <property type="term" value="F:DNA binding"/>
    <property type="evidence" value="ECO:0007669"/>
    <property type="project" value="UniProtKB-KW"/>
</dbReference>
<dbReference type="InterPro" id="IPR039425">
    <property type="entry name" value="RNA_pol_sigma-70-like"/>
</dbReference>
<protein>
    <recommendedName>
        <fullName evidence="5">RNA polymerase sigma-70 region 2 domain-containing protein</fullName>
    </recommendedName>
</protein>
<evidence type="ECO:0000256" key="4">
    <source>
        <dbReference type="ARBA" id="ARBA00023163"/>
    </source>
</evidence>
<sequence length="113" mass="13904">MLREDTLENINEELFSKLFNENFKKVYFFVLSINRDPEDANEITQEAFMRLLTKGVIHNHDVNHRAWVYRVARNLAMDRFRRLKKRLSFIKSHDYTEIVWEDKEENDEHKRLF</sequence>
<evidence type="ECO:0000256" key="2">
    <source>
        <dbReference type="ARBA" id="ARBA00023082"/>
    </source>
</evidence>
<name>A0A2N5ZNB9_MUIH1</name>
<dbReference type="InterPro" id="IPR007627">
    <property type="entry name" value="RNA_pol_sigma70_r2"/>
</dbReference>
<evidence type="ECO:0000256" key="1">
    <source>
        <dbReference type="ARBA" id="ARBA00023015"/>
    </source>
</evidence>
<feature type="domain" description="RNA polymerase sigma-70 region 2" evidence="5">
    <location>
        <begin position="18"/>
        <end position="85"/>
    </location>
</feature>
<accession>A0A2N5ZNB9</accession>
<keyword evidence="1" id="KW-0805">Transcription regulation</keyword>
<evidence type="ECO:0000313" key="6">
    <source>
        <dbReference type="EMBL" id="PLX20184.1"/>
    </source>
</evidence>
<proteinExistence type="predicted"/>
<dbReference type="PANTHER" id="PTHR43133">
    <property type="entry name" value="RNA POLYMERASE ECF-TYPE SIGMA FACTO"/>
    <property type="match status" value="1"/>
</dbReference>
<dbReference type="EMBL" id="PKTG01000003">
    <property type="protein sequence ID" value="PLX20184.1"/>
    <property type="molecule type" value="Genomic_DNA"/>
</dbReference>
<reference evidence="6 7" key="1">
    <citation type="submission" date="2017-11" db="EMBL/GenBank/DDBJ databases">
        <title>Genome-resolved metagenomics identifies genetic mobility, metabolic interactions, and unexpected diversity in perchlorate-reducing communities.</title>
        <authorList>
            <person name="Barnum T.P."/>
            <person name="Figueroa I.A."/>
            <person name="Carlstrom C.I."/>
            <person name="Lucas L.N."/>
            <person name="Engelbrektson A.L."/>
            <person name="Coates J.D."/>
        </authorList>
    </citation>
    <scope>NUCLEOTIDE SEQUENCE [LARGE SCALE GENOMIC DNA]</scope>
    <source>
        <strain evidence="6">BM706</strain>
    </source>
</reference>
<keyword evidence="2" id="KW-0731">Sigma factor</keyword>
<keyword evidence="3" id="KW-0238">DNA-binding</keyword>
<comment type="caution">
    <text evidence="6">The sequence shown here is derived from an EMBL/GenBank/DDBJ whole genome shotgun (WGS) entry which is preliminary data.</text>
</comment>
<gene>
    <name evidence="6" type="ORF">C0601_00065</name>
</gene>
<organism evidence="6 7">
    <name type="scientific">Muiribacterium halophilum</name>
    <dbReference type="NCBI Taxonomy" id="2053465"/>
    <lineage>
        <taxon>Bacteria</taxon>
        <taxon>Candidatus Muiribacteriota</taxon>
        <taxon>Candidatus Muiribacteriia</taxon>
        <taxon>Candidatus Muiribacteriales</taxon>
        <taxon>Candidatus Muiribacteriaceae</taxon>
        <taxon>Candidatus Muiribacterium</taxon>
    </lineage>
</organism>